<keyword evidence="6" id="KW-0408">Iron</keyword>
<dbReference type="Proteomes" id="UP001209681">
    <property type="component" value="Unassembled WGS sequence"/>
</dbReference>
<evidence type="ECO:0000256" key="14">
    <source>
        <dbReference type="SAM" id="SignalP"/>
    </source>
</evidence>
<dbReference type="Gene3D" id="2.40.170.20">
    <property type="entry name" value="TonB-dependent receptor, beta-barrel domain"/>
    <property type="match status" value="1"/>
</dbReference>
<comment type="similarity">
    <text evidence="11 12">Belongs to the TonB-dependent receptor family.</text>
</comment>
<keyword evidence="4" id="KW-0410">Iron transport</keyword>
<keyword evidence="14" id="KW-0732">Signal</keyword>
<protein>
    <submittedName>
        <fullName evidence="17">TonB-dependent receptor</fullName>
    </submittedName>
</protein>
<keyword evidence="18" id="KW-1185">Reference proteome</keyword>
<keyword evidence="5 11" id="KW-0812">Transmembrane</keyword>
<dbReference type="PANTHER" id="PTHR32552">
    <property type="entry name" value="FERRICHROME IRON RECEPTOR-RELATED"/>
    <property type="match status" value="1"/>
</dbReference>
<feature type="compositionally biased region" description="Basic and acidic residues" evidence="13">
    <location>
        <begin position="269"/>
        <end position="281"/>
    </location>
</feature>
<feature type="domain" description="TonB-dependent receptor-like beta-barrel" evidence="15">
    <location>
        <begin position="250"/>
        <end position="652"/>
    </location>
</feature>
<keyword evidence="3 11" id="KW-1134">Transmembrane beta strand</keyword>
<evidence type="ECO:0000256" key="10">
    <source>
        <dbReference type="ARBA" id="ARBA00023237"/>
    </source>
</evidence>
<keyword evidence="2 11" id="KW-0813">Transport</keyword>
<keyword evidence="7" id="KW-0406">Ion transport</keyword>
<evidence type="ECO:0000259" key="15">
    <source>
        <dbReference type="Pfam" id="PF00593"/>
    </source>
</evidence>
<evidence type="ECO:0000313" key="18">
    <source>
        <dbReference type="Proteomes" id="UP001209681"/>
    </source>
</evidence>
<dbReference type="PROSITE" id="PS52016">
    <property type="entry name" value="TONB_DEPENDENT_REC_3"/>
    <property type="match status" value="1"/>
</dbReference>
<dbReference type="PANTHER" id="PTHR32552:SF81">
    <property type="entry name" value="TONB-DEPENDENT OUTER MEMBRANE RECEPTOR"/>
    <property type="match status" value="1"/>
</dbReference>
<evidence type="ECO:0000256" key="1">
    <source>
        <dbReference type="ARBA" id="ARBA00004571"/>
    </source>
</evidence>
<proteinExistence type="inferred from homology"/>
<evidence type="ECO:0000256" key="11">
    <source>
        <dbReference type="PROSITE-ProRule" id="PRU01360"/>
    </source>
</evidence>
<keyword evidence="9 11" id="KW-0472">Membrane</keyword>
<evidence type="ECO:0000256" key="8">
    <source>
        <dbReference type="ARBA" id="ARBA00023077"/>
    </source>
</evidence>
<comment type="subcellular location">
    <subcellularLocation>
        <location evidence="1 11">Cell outer membrane</location>
        <topology evidence="1 11">Multi-pass membrane protein</topology>
    </subcellularLocation>
</comment>
<name>A0ABT3N7T3_9BACT</name>
<evidence type="ECO:0000313" key="17">
    <source>
        <dbReference type="EMBL" id="MCW7753516.1"/>
    </source>
</evidence>
<dbReference type="Pfam" id="PF00593">
    <property type="entry name" value="TonB_dep_Rec_b-barrel"/>
    <property type="match status" value="1"/>
</dbReference>
<evidence type="ECO:0000256" key="13">
    <source>
        <dbReference type="SAM" id="MobiDB-lite"/>
    </source>
</evidence>
<dbReference type="InterPro" id="IPR039426">
    <property type="entry name" value="TonB-dep_rcpt-like"/>
</dbReference>
<dbReference type="InterPro" id="IPR036942">
    <property type="entry name" value="Beta-barrel_TonB_sf"/>
</dbReference>
<evidence type="ECO:0000256" key="7">
    <source>
        <dbReference type="ARBA" id="ARBA00023065"/>
    </source>
</evidence>
<evidence type="ECO:0000256" key="3">
    <source>
        <dbReference type="ARBA" id="ARBA00022452"/>
    </source>
</evidence>
<evidence type="ECO:0000256" key="4">
    <source>
        <dbReference type="ARBA" id="ARBA00022496"/>
    </source>
</evidence>
<feature type="chain" id="PRO_5047333416" evidence="14">
    <location>
        <begin position="25"/>
        <end position="687"/>
    </location>
</feature>
<evidence type="ECO:0000259" key="16">
    <source>
        <dbReference type="Pfam" id="PF07715"/>
    </source>
</evidence>
<feature type="signal peptide" evidence="14">
    <location>
        <begin position="1"/>
        <end position="24"/>
    </location>
</feature>
<dbReference type="InterPro" id="IPR012910">
    <property type="entry name" value="Plug_dom"/>
</dbReference>
<gene>
    <name evidence="17" type="ORF">OOT00_05880</name>
</gene>
<dbReference type="RefSeq" id="WP_265424386.1">
    <property type="nucleotide sequence ID" value="NZ_JAPFPW010000005.1"/>
</dbReference>
<reference evidence="17 18" key="1">
    <citation type="submission" date="2022-11" db="EMBL/GenBank/DDBJ databases">
        <title>Desulfobotulus tamanensis H1 sp. nov. - anaerobic, alkaliphilic, sulphate reducing bacterium isolated from terrestrial mud volcano.</title>
        <authorList>
            <person name="Frolova A."/>
            <person name="Merkel A.Y."/>
            <person name="Slobodkin A.I."/>
        </authorList>
    </citation>
    <scope>NUCLEOTIDE SEQUENCE [LARGE SCALE GENOMIC DNA]</scope>
    <source>
        <strain evidence="17 18">H1</strain>
    </source>
</reference>
<accession>A0ABT3N7T3</accession>
<keyword evidence="8 12" id="KW-0798">TonB box</keyword>
<evidence type="ECO:0000256" key="2">
    <source>
        <dbReference type="ARBA" id="ARBA00022448"/>
    </source>
</evidence>
<keyword evidence="10 11" id="KW-0998">Cell outer membrane</keyword>
<keyword evidence="17" id="KW-0675">Receptor</keyword>
<comment type="caution">
    <text evidence="17">The sequence shown here is derived from an EMBL/GenBank/DDBJ whole genome shotgun (WGS) entry which is preliminary data.</text>
</comment>
<evidence type="ECO:0000256" key="5">
    <source>
        <dbReference type="ARBA" id="ARBA00022692"/>
    </source>
</evidence>
<evidence type="ECO:0000256" key="6">
    <source>
        <dbReference type="ARBA" id="ARBA00023004"/>
    </source>
</evidence>
<dbReference type="EMBL" id="JAPFPW010000005">
    <property type="protein sequence ID" value="MCW7753516.1"/>
    <property type="molecule type" value="Genomic_DNA"/>
</dbReference>
<evidence type="ECO:0000256" key="9">
    <source>
        <dbReference type="ARBA" id="ARBA00023136"/>
    </source>
</evidence>
<dbReference type="SUPFAM" id="SSF56935">
    <property type="entry name" value="Porins"/>
    <property type="match status" value="1"/>
</dbReference>
<feature type="domain" description="TonB-dependent receptor plug" evidence="16">
    <location>
        <begin position="47"/>
        <end position="150"/>
    </location>
</feature>
<dbReference type="InterPro" id="IPR000531">
    <property type="entry name" value="Beta-barrel_TonB"/>
</dbReference>
<organism evidence="17 18">
    <name type="scientific">Desulfobotulus pelophilus</name>
    <dbReference type="NCBI Taxonomy" id="2823377"/>
    <lineage>
        <taxon>Bacteria</taxon>
        <taxon>Pseudomonadati</taxon>
        <taxon>Thermodesulfobacteriota</taxon>
        <taxon>Desulfobacteria</taxon>
        <taxon>Desulfobacterales</taxon>
        <taxon>Desulfobacteraceae</taxon>
        <taxon>Desulfobotulus</taxon>
    </lineage>
</organism>
<sequence length="687" mass="75691">MKLTLNTALAVCSLFLLLHTPVFAGNEPARVLEDMVITASKRESSLDEFAGSISVKDGQFLMDHDIKDISGLTRFIPNVYFKKANSGDAIVTRGISTIDTSLFSPMGLYINDVSYPLAFMQNQLLTDIKRVEVLRGPQGTLYGRNSESGVINVVLEEPGDEIRASASLSAGNYASWNGHASVSGPVMEDSLFLGLSVTGRKSDGFITNEVTGKDNVADEESSSARGTLRWAAGDRFELVTILDGTYRDRGISTLRFEDGPYASGRHKVRSDEKDRTDEKETGGVVKMSWQGDQALFTSITSNRRFTKDFLHDFDRTPVKLGTTDMHIDQDNRSQEFRAASSGNTHHSWLIGLFGYTEDIDTSIALNHVSPLMAKNRVTDSKHEGFAVFGQLTYQITERLKLTGGLRGEYASATGTQTFTSNLGPVTFDEKLSSTEWLPMVAASYVLADNLTAYATCARGWLAGGYNYFSANSQESFGYDPEYTINYEAGIKTNFFDRRLKADLSVFYIDIDDKQIREEVPGGGPGVWRFSNAAKAHSKGIELDVTALPLGNLEVFTSIGLASTEIDTWQGTTDGTPFDYSGNSLPWAPEFTWNVGVGYYMNNGFYGIADVSGAGKQYFDAANTLRDDSHALVNLKLGYALPHMDISFYCHNLLDEKYATKKVKNMQGFTMVEDGEPLTFGLTLSWRL</sequence>
<dbReference type="Pfam" id="PF07715">
    <property type="entry name" value="Plug"/>
    <property type="match status" value="1"/>
</dbReference>
<feature type="region of interest" description="Disordered" evidence="13">
    <location>
        <begin position="262"/>
        <end position="281"/>
    </location>
</feature>
<evidence type="ECO:0000256" key="12">
    <source>
        <dbReference type="RuleBase" id="RU003357"/>
    </source>
</evidence>